<evidence type="ECO:0000256" key="1">
    <source>
        <dbReference type="SAM" id="MobiDB-lite"/>
    </source>
</evidence>
<gene>
    <name evidence="2" type="ORF">ABRP34_01440</name>
</gene>
<dbReference type="EMBL" id="CP159279">
    <property type="protein sequence ID" value="XCH11707.1"/>
    <property type="molecule type" value="Genomic_DNA"/>
</dbReference>
<evidence type="ECO:0000313" key="2">
    <source>
        <dbReference type="EMBL" id="XCH11707.1"/>
    </source>
</evidence>
<protein>
    <submittedName>
        <fullName evidence="2">Uncharacterized protein</fullName>
    </submittedName>
</protein>
<accession>A0AAU8EQF4</accession>
<feature type="region of interest" description="Disordered" evidence="1">
    <location>
        <begin position="82"/>
        <end position="113"/>
    </location>
</feature>
<sequence length="212" mass="23297">MEAPSSIAGTRPFLSAATAQHEPVPIVVSQMHEVTTGSSMPPAVHTDPAANVRAGVTVYFLGGEQNLLYVEDNGQWVEYVKSAPPSEDQRPEAEAPLTQPIPHTDTNQDTRPGPDAWPGPVHWAGYTCHSPYEITRERKRRVYYDPATRPDLLSNGNGEAPALPLPVLELAGDPQDPAPWLDPDTGERFSSDRASMVLRLLRYCPRKPLKWG</sequence>
<proteinExistence type="predicted"/>
<name>A0AAU8EQF4_9MICC</name>
<reference evidence="2" key="1">
    <citation type="submission" date="2024-06" db="EMBL/GenBank/DDBJ databases">
        <title>Biodegradation of dimethachlon by Arthrobacter sp. K5: mechanistic insights and ecological implications.</title>
        <authorList>
            <person name="Hu S."/>
            <person name="Lu P."/>
        </authorList>
    </citation>
    <scope>NUCLEOTIDE SEQUENCE</scope>
    <source>
        <strain evidence="2">K5</strain>
    </source>
</reference>
<dbReference type="AlphaFoldDB" id="A0AAU8EQF4"/>
<organism evidence="2">
    <name type="scientific">Arthrobacter sp. K5</name>
    <dbReference type="NCBI Taxonomy" id="2839623"/>
    <lineage>
        <taxon>Bacteria</taxon>
        <taxon>Bacillati</taxon>
        <taxon>Actinomycetota</taxon>
        <taxon>Actinomycetes</taxon>
        <taxon>Micrococcales</taxon>
        <taxon>Micrococcaceae</taxon>
        <taxon>Arthrobacter</taxon>
    </lineage>
</organism>
<dbReference type="RefSeq" id="WP_353711967.1">
    <property type="nucleotide sequence ID" value="NZ_CP159279.1"/>
</dbReference>